<evidence type="ECO:0000256" key="9">
    <source>
        <dbReference type="ARBA" id="ARBA00023242"/>
    </source>
</evidence>
<dbReference type="EMBL" id="DS469640">
    <property type="protein sequence ID" value="EDO37729.1"/>
    <property type="molecule type" value="Genomic_DNA"/>
</dbReference>
<dbReference type="GO" id="GO:0005874">
    <property type="term" value="C:microtubule"/>
    <property type="evidence" value="ECO:0007669"/>
    <property type="project" value="UniProtKB-KW"/>
</dbReference>
<accession>A7SEX0</accession>
<dbReference type="SUPFAM" id="SSF53474">
    <property type="entry name" value="alpha/beta-Hydrolases"/>
    <property type="match status" value="1"/>
</dbReference>
<dbReference type="FunFam" id="3.40.50.1820:FF:000032">
    <property type="entry name" value="KAT8 regulatory NSL complex subunit 3 isoform X2"/>
    <property type="match status" value="1"/>
</dbReference>
<keyword evidence="15" id="KW-1185">Reference proteome</keyword>
<dbReference type="eggNOG" id="KOG3253">
    <property type="taxonomic scope" value="Eukaryota"/>
</dbReference>
<feature type="domain" description="KANL3/Tex30 alpha/beta hydrolase-like" evidence="13">
    <location>
        <begin position="148"/>
        <end position="277"/>
    </location>
</feature>
<dbReference type="GO" id="GO:0005739">
    <property type="term" value="C:mitochondrion"/>
    <property type="evidence" value="ECO:0007669"/>
    <property type="project" value="UniProtKB-SubCell"/>
</dbReference>
<dbReference type="PANTHER" id="PTHR13136">
    <property type="entry name" value="TESTIS DEVELOPMENT PROTEIN PRTD"/>
    <property type="match status" value="1"/>
</dbReference>
<dbReference type="GO" id="GO:0045944">
    <property type="term" value="P:positive regulation of transcription by RNA polymerase II"/>
    <property type="evidence" value="ECO:0000318"/>
    <property type="project" value="GO_Central"/>
</dbReference>
<dbReference type="InterPro" id="IPR026555">
    <property type="entry name" value="NSL3/Tex30"/>
</dbReference>
<reference evidence="14 15" key="1">
    <citation type="journal article" date="2007" name="Science">
        <title>Sea anemone genome reveals ancestral eumetazoan gene repertoire and genomic organization.</title>
        <authorList>
            <person name="Putnam N.H."/>
            <person name="Srivastava M."/>
            <person name="Hellsten U."/>
            <person name="Dirks B."/>
            <person name="Chapman J."/>
            <person name="Salamov A."/>
            <person name="Terry A."/>
            <person name="Shapiro H."/>
            <person name="Lindquist E."/>
            <person name="Kapitonov V.V."/>
            <person name="Jurka J."/>
            <person name="Genikhovich G."/>
            <person name="Grigoriev I.V."/>
            <person name="Lucas S.M."/>
            <person name="Steele R.E."/>
            <person name="Finnerty J.R."/>
            <person name="Technau U."/>
            <person name="Martindale M.Q."/>
            <person name="Rokhsar D.S."/>
        </authorList>
    </citation>
    <scope>NUCLEOTIDE SEQUENCE [LARGE SCALE GENOMIC DNA]</scope>
    <source>
        <strain evidence="15">CH2 X CH6</strain>
    </source>
</reference>
<evidence type="ECO:0000256" key="11">
    <source>
        <dbReference type="ARBA" id="ARBA00077273"/>
    </source>
</evidence>
<dbReference type="InParanoid" id="A7SEX0"/>
<dbReference type="InterPro" id="IPR046879">
    <property type="entry name" value="KANL3/Tex30_Abhydrolase"/>
</dbReference>
<evidence type="ECO:0000256" key="8">
    <source>
        <dbReference type="ARBA" id="ARBA00023212"/>
    </source>
</evidence>
<keyword evidence="5" id="KW-0493">Microtubule</keyword>
<evidence type="ECO:0000256" key="5">
    <source>
        <dbReference type="ARBA" id="ARBA00022701"/>
    </source>
</evidence>
<evidence type="ECO:0000313" key="14">
    <source>
        <dbReference type="EMBL" id="EDO37729.1"/>
    </source>
</evidence>
<dbReference type="ESTHER" id="nemve-a7sex0">
    <property type="family name" value="NLS3-Tex30"/>
</dbReference>
<keyword evidence="7" id="KW-0496">Mitochondrion</keyword>
<keyword evidence="6" id="KW-0156">Chromatin regulator</keyword>
<dbReference type="OrthoDB" id="5970609at2759"/>
<dbReference type="PANTHER" id="PTHR13136:SF16">
    <property type="entry name" value="KAT8 REGULATORY NSL COMPLEX SUBUNIT 3"/>
    <property type="match status" value="1"/>
</dbReference>
<feature type="non-terminal residue" evidence="14">
    <location>
        <position position="317"/>
    </location>
</feature>
<dbReference type="STRING" id="45351.A7SEX0"/>
<evidence type="ECO:0000256" key="12">
    <source>
        <dbReference type="ARBA" id="ARBA00079519"/>
    </source>
</evidence>
<name>A7SEX0_NEMVE</name>
<evidence type="ECO:0000256" key="10">
    <source>
        <dbReference type="ARBA" id="ARBA00068104"/>
    </source>
</evidence>
<dbReference type="KEGG" id="nve:5509244"/>
<dbReference type="Gene3D" id="3.40.50.1820">
    <property type="entry name" value="alpha/beta hydrolase"/>
    <property type="match status" value="1"/>
</dbReference>
<comment type="subcellular location">
    <subcellularLocation>
        <location evidence="3">Cytoplasm</location>
        <location evidence="3">Cytoskeleton</location>
        <location evidence="3">Spindle pole</location>
    </subcellularLocation>
    <subcellularLocation>
        <location evidence="2">Mitochondrion</location>
    </subcellularLocation>
    <subcellularLocation>
        <location evidence="1">Nucleus</location>
    </subcellularLocation>
</comment>
<dbReference type="HOGENOM" id="CLU_878733_0_0_1"/>
<dbReference type="AlphaFoldDB" id="A7SEX0"/>
<evidence type="ECO:0000256" key="2">
    <source>
        <dbReference type="ARBA" id="ARBA00004173"/>
    </source>
</evidence>
<dbReference type="GO" id="GO:0006325">
    <property type="term" value="P:chromatin organization"/>
    <property type="evidence" value="ECO:0007669"/>
    <property type="project" value="UniProtKB-KW"/>
</dbReference>
<dbReference type="GO" id="GO:0044545">
    <property type="term" value="C:NSL complex"/>
    <property type="evidence" value="ECO:0000318"/>
    <property type="project" value="GO_Central"/>
</dbReference>
<evidence type="ECO:0000256" key="3">
    <source>
        <dbReference type="ARBA" id="ARBA00004647"/>
    </source>
</evidence>
<dbReference type="Pfam" id="PF20408">
    <property type="entry name" value="Abhydrolase_11"/>
    <property type="match status" value="1"/>
</dbReference>
<evidence type="ECO:0000256" key="4">
    <source>
        <dbReference type="ARBA" id="ARBA00022490"/>
    </source>
</evidence>
<organism evidence="14 15">
    <name type="scientific">Nematostella vectensis</name>
    <name type="common">Starlet sea anemone</name>
    <dbReference type="NCBI Taxonomy" id="45351"/>
    <lineage>
        <taxon>Eukaryota</taxon>
        <taxon>Metazoa</taxon>
        <taxon>Cnidaria</taxon>
        <taxon>Anthozoa</taxon>
        <taxon>Hexacorallia</taxon>
        <taxon>Actiniaria</taxon>
        <taxon>Edwardsiidae</taxon>
        <taxon>Nematostella</taxon>
    </lineage>
</organism>
<dbReference type="GO" id="GO:0005634">
    <property type="term" value="C:nucleus"/>
    <property type="evidence" value="ECO:0007669"/>
    <property type="project" value="UniProtKB-SubCell"/>
</dbReference>
<evidence type="ECO:0000259" key="13">
    <source>
        <dbReference type="Pfam" id="PF20408"/>
    </source>
</evidence>
<dbReference type="InterPro" id="IPR029058">
    <property type="entry name" value="AB_hydrolase_fold"/>
</dbReference>
<keyword evidence="8" id="KW-0206">Cytoskeleton</keyword>
<keyword evidence="4" id="KW-0963">Cytoplasm</keyword>
<dbReference type="OMA" id="QVAYMEP"/>
<dbReference type="Proteomes" id="UP000001593">
    <property type="component" value="Unassembled WGS sequence"/>
</dbReference>
<gene>
    <name evidence="14" type="ORF">NEMVEDRAFT_v1g211211</name>
</gene>
<keyword evidence="9" id="KW-0539">Nucleus</keyword>
<evidence type="ECO:0000256" key="6">
    <source>
        <dbReference type="ARBA" id="ARBA00022853"/>
    </source>
</evidence>
<sequence length="317" mass="34237">DPQLTSWLHSTLVDGLSIPLLACYLDVLQTLRAKAPTLVDRMIATPVSQRRGLAANPEALSLLLKRPWDPSHGLVTQHKSRKLPGSPLMLIVPSGPTTSAGSGTSSKRTRFWHNQLSVLGKVVPVTMHTSNGGSGVSITQCLDHIIGAVRTKVLELRSHFPNRPIVLIGWSIGALVSCQVALMESVCAVVCLGFPLTGLDGVRGDIEDPLLELKAPTLFVIGSNSCLNTQEDIEEVRERIKAETSLLVVGGADEQLRLTRAKKKQEGLTQNMVDRLIMDQIGEFLGNVLTSVNNNQQQRNDLSDAQCGKKSPSSPPP</sequence>
<proteinExistence type="predicted"/>
<evidence type="ECO:0000256" key="7">
    <source>
        <dbReference type="ARBA" id="ARBA00023128"/>
    </source>
</evidence>
<protein>
    <recommendedName>
        <fullName evidence="10">KAT8 regulatory NSL complex subunit 3</fullName>
    </recommendedName>
    <alternativeName>
        <fullName evidence="11">NSL complex protein NSL3</fullName>
    </alternativeName>
    <alternativeName>
        <fullName evidence="12">Non-specific lethal 3 homolog</fullName>
    </alternativeName>
</protein>
<evidence type="ECO:0000313" key="15">
    <source>
        <dbReference type="Proteomes" id="UP000001593"/>
    </source>
</evidence>
<dbReference type="PhylomeDB" id="A7SEX0"/>
<evidence type="ECO:0000256" key="1">
    <source>
        <dbReference type="ARBA" id="ARBA00004123"/>
    </source>
</evidence>
<dbReference type="GO" id="GO:0000922">
    <property type="term" value="C:spindle pole"/>
    <property type="evidence" value="ECO:0007669"/>
    <property type="project" value="UniProtKB-SubCell"/>
</dbReference>